<keyword evidence="7 10" id="KW-0472">Membrane</keyword>
<dbReference type="InterPro" id="IPR036942">
    <property type="entry name" value="Beta-barrel_TonB_sf"/>
</dbReference>
<keyword evidence="15" id="KW-1185">Reference proteome</keyword>
<evidence type="ECO:0000256" key="4">
    <source>
        <dbReference type="ARBA" id="ARBA00022452"/>
    </source>
</evidence>
<dbReference type="NCBIfam" id="TIGR01783">
    <property type="entry name" value="TonB-siderophor"/>
    <property type="match status" value="1"/>
</dbReference>
<organism evidence="14 15">
    <name type="scientific">Roseomonas indoligenes</name>
    <dbReference type="NCBI Taxonomy" id="2820811"/>
    <lineage>
        <taxon>Bacteria</taxon>
        <taxon>Pseudomonadati</taxon>
        <taxon>Pseudomonadota</taxon>
        <taxon>Alphaproteobacteria</taxon>
        <taxon>Acetobacterales</taxon>
        <taxon>Roseomonadaceae</taxon>
        <taxon>Roseomonas</taxon>
    </lineage>
</organism>
<accession>A0A940S6J2</accession>
<dbReference type="Gene3D" id="2.170.130.10">
    <property type="entry name" value="TonB-dependent receptor, plug domain"/>
    <property type="match status" value="1"/>
</dbReference>
<gene>
    <name evidence="14" type="ORF">J5Y10_22535</name>
</gene>
<evidence type="ECO:0000256" key="7">
    <source>
        <dbReference type="ARBA" id="ARBA00023136"/>
    </source>
</evidence>
<evidence type="ECO:0000256" key="11">
    <source>
        <dbReference type="RuleBase" id="RU003357"/>
    </source>
</evidence>
<keyword evidence="3 10" id="KW-0813">Transport</keyword>
<dbReference type="AlphaFoldDB" id="A0A940S6J2"/>
<dbReference type="GO" id="GO:0015891">
    <property type="term" value="P:siderophore transport"/>
    <property type="evidence" value="ECO:0007669"/>
    <property type="project" value="InterPro"/>
</dbReference>
<dbReference type="InterPro" id="IPR039426">
    <property type="entry name" value="TonB-dep_rcpt-like"/>
</dbReference>
<evidence type="ECO:0000256" key="5">
    <source>
        <dbReference type="ARBA" id="ARBA00022692"/>
    </source>
</evidence>
<dbReference type="CDD" id="cd01347">
    <property type="entry name" value="ligand_gated_channel"/>
    <property type="match status" value="1"/>
</dbReference>
<dbReference type="GO" id="GO:0015344">
    <property type="term" value="F:siderophore uptake transmembrane transporter activity"/>
    <property type="evidence" value="ECO:0007669"/>
    <property type="project" value="TreeGrafter"/>
</dbReference>
<dbReference type="PROSITE" id="PS52016">
    <property type="entry name" value="TONB_DEPENDENT_REC_3"/>
    <property type="match status" value="1"/>
</dbReference>
<dbReference type="InterPro" id="IPR010105">
    <property type="entry name" value="TonB_sidphr_rcpt"/>
</dbReference>
<dbReference type="EMBL" id="JAGIZA010000018">
    <property type="protein sequence ID" value="MBP0495581.1"/>
    <property type="molecule type" value="Genomic_DNA"/>
</dbReference>
<evidence type="ECO:0000259" key="13">
    <source>
        <dbReference type="Pfam" id="PF07715"/>
    </source>
</evidence>
<reference evidence="14" key="1">
    <citation type="submission" date="2021-03" db="EMBL/GenBank/DDBJ databases">
        <authorList>
            <person name="So Y."/>
        </authorList>
    </citation>
    <scope>NUCLEOTIDE SEQUENCE</scope>
    <source>
        <strain evidence="14">SG15</strain>
    </source>
</reference>
<evidence type="ECO:0000313" key="14">
    <source>
        <dbReference type="EMBL" id="MBP0495581.1"/>
    </source>
</evidence>
<evidence type="ECO:0000256" key="2">
    <source>
        <dbReference type="ARBA" id="ARBA00009810"/>
    </source>
</evidence>
<sequence length="705" mass="77116">MLLLLTGIGPAAAQLGGPVTPPTDEPNPGAITVPAVDVLGRATPNEGYQPLRATVGVGSEARILDIPQSIAVVPPAVIRDQAAFSLDEALANVSGIAQTNTLGQTQDAIIRRGFGDNRDGGILVDGLRTALPHVFNGATDYVEVLKGPSSTLYGILDPGGMVNVVTRRPQLNAATALTGRISTFGGGATGFDTTGPIGTNGFAYRIIGEYQNQDYWRNFGSVRQSFIAPMLAWYGQNTTVETSYWHADYDVPFDRGTIWDPVHRTFVNTDRRRRFDEPYNISHGSSDYGTIRVGQRFDQSWRLDLRYAYSVNNYSDNQARVTAFNGNTGIATRRADATDDSTIFNHAFRADVSGDVSIGGFRNELLFGSSYDYVSTRRTDLIRGTVNQPFNIYNPVYGLLPTSRNVVATDSDQTERVDSWSLYAQDSLHLNDQWIVVAGLRYQRYDQVAGRGRPFVRNTDTEGDRVTPRVGIVYQPMPELAFFANYSQSFKPNSNISTLIGSQPPETGESWEIGVKAELFQGLTLTAAAFNIQKHNVIYRYQATTGITATAAAGRVRSSGFELDMAGRITRDLSFIGSFALTDVDVVQDVAYQGRRPANVPRTTASAFLSYDAGQIIEGLSFGGGVRHEGRRAGDPDNTFFLPSYVVADAFAAYDFRIQNTNLRAQVNVKNIFDKTYYLSSIGTNNLGVNYGEPLQGIFSVTARF</sequence>
<dbReference type="RefSeq" id="WP_209376375.1">
    <property type="nucleotide sequence ID" value="NZ_JAGIZA010000018.1"/>
</dbReference>
<keyword evidence="6 11" id="KW-0798">TonB box</keyword>
<keyword evidence="4 10" id="KW-1134">Transmembrane beta strand</keyword>
<dbReference type="PANTHER" id="PTHR32552">
    <property type="entry name" value="FERRICHROME IRON RECEPTOR-RELATED"/>
    <property type="match status" value="1"/>
</dbReference>
<evidence type="ECO:0000256" key="10">
    <source>
        <dbReference type="PROSITE-ProRule" id="PRU01360"/>
    </source>
</evidence>
<feature type="domain" description="TonB-dependent receptor-like beta-barrel" evidence="12">
    <location>
        <begin position="235"/>
        <end position="672"/>
    </location>
</feature>
<dbReference type="GO" id="GO:0038023">
    <property type="term" value="F:signaling receptor activity"/>
    <property type="evidence" value="ECO:0007669"/>
    <property type="project" value="InterPro"/>
</dbReference>
<dbReference type="PANTHER" id="PTHR32552:SF85">
    <property type="entry name" value="BLL7968 PROTEIN"/>
    <property type="match status" value="1"/>
</dbReference>
<name>A0A940S6J2_9PROT</name>
<evidence type="ECO:0000313" key="15">
    <source>
        <dbReference type="Proteomes" id="UP000677537"/>
    </source>
</evidence>
<dbReference type="InterPro" id="IPR037066">
    <property type="entry name" value="Plug_dom_sf"/>
</dbReference>
<keyword evidence="5 10" id="KW-0812">Transmembrane</keyword>
<comment type="caution">
    <text evidence="14">The sequence shown here is derived from an EMBL/GenBank/DDBJ whole genome shotgun (WGS) entry which is preliminary data.</text>
</comment>
<dbReference type="Pfam" id="PF00593">
    <property type="entry name" value="TonB_dep_Rec_b-barrel"/>
    <property type="match status" value="1"/>
</dbReference>
<protein>
    <submittedName>
        <fullName evidence="14">TonB-dependent siderophore receptor</fullName>
    </submittedName>
</protein>
<dbReference type="InterPro" id="IPR000531">
    <property type="entry name" value="Beta-barrel_TonB"/>
</dbReference>
<evidence type="ECO:0000256" key="3">
    <source>
        <dbReference type="ARBA" id="ARBA00022448"/>
    </source>
</evidence>
<feature type="domain" description="TonB-dependent receptor plug" evidence="13">
    <location>
        <begin position="64"/>
        <end position="160"/>
    </location>
</feature>
<keyword evidence="9 10" id="KW-0998">Cell outer membrane</keyword>
<evidence type="ECO:0000256" key="8">
    <source>
        <dbReference type="ARBA" id="ARBA00023170"/>
    </source>
</evidence>
<dbReference type="GO" id="GO:0009279">
    <property type="term" value="C:cell outer membrane"/>
    <property type="evidence" value="ECO:0007669"/>
    <property type="project" value="UniProtKB-SubCell"/>
</dbReference>
<keyword evidence="8 14" id="KW-0675">Receptor</keyword>
<evidence type="ECO:0000256" key="1">
    <source>
        <dbReference type="ARBA" id="ARBA00004571"/>
    </source>
</evidence>
<dbReference type="Pfam" id="PF07715">
    <property type="entry name" value="Plug"/>
    <property type="match status" value="1"/>
</dbReference>
<evidence type="ECO:0000256" key="9">
    <source>
        <dbReference type="ARBA" id="ARBA00023237"/>
    </source>
</evidence>
<dbReference type="SUPFAM" id="SSF56935">
    <property type="entry name" value="Porins"/>
    <property type="match status" value="1"/>
</dbReference>
<evidence type="ECO:0000256" key="6">
    <source>
        <dbReference type="ARBA" id="ARBA00023077"/>
    </source>
</evidence>
<evidence type="ECO:0000259" key="12">
    <source>
        <dbReference type="Pfam" id="PF00593"/>
    </source>
</evidence>
<comment type="subcellular location">
    <subcellularLocation>
        <location evidence="1 10">Cell outer membrane</location>
        <topology evidence="1 10">Multi-pass membrane protein</topology>
    </subcellularLocation>
</comment>
<dbReference type="InterPro" id="IPR012910">
    <property type="entry name" value="Plug_dom"/>
</dbReference>
<proteinExistence type="inferred from homology"/>
<dbReference type="Gene3D" id="2.40.170.20">
    <property type="entry name" value="TonB-dependent receptor, beta-barrel domain"/>
    <property type="match status" value="1"/>
</dbReference>
<comment type="similarity">
    <text evidence="2 10 11">Belongs to the TonB-dependent receptor family.</text>
</comment>
<dbReference type="Proteomes" id="UP000677537">
    <property type="component" value="Unassembled WGS sequence"/>
</dbReference>